<organism evidence="8 9">
    <name type="scientific">Arabis nemorensis</name>
    <dbReference type="NCBI Taxonomy" id="586526"/>
    <lineage>
        <taxon>Eukaryota</taxon>
        <taxon>Viridiplantae</taxon>
        <taxon>Streptophyta</taxon>
        <taxon>Embryophyta</taxon>
        <taxon>Tracheophyta</taxon>
        <taxon>Spermatophyta</taxon>
        <taxon>Magnoliopsida</taxon>
        <taxon>eudicotyledons</taxon>
        <taxon>Gunneridae</taxon>
        <taxon>Pentapetalae</taxon>
        <taxon>rosids</taxon>
        <taxon>malvids</taxon>
        <taxon>Brassicales</taxon>
        <taxon>Brassicaceae</taxon>
        <taxon>Arabideae</taxon>
        <taxon>Arabis</taxon>
    </lineage>
</organism>
<proteinExistence type="inferred from homology"/>
<evidence type="ECO:0000256" key="3">
    <source>
        <dbReference type="ARBA" id="ARBA00023288"/>
    </source>
</evidence>
<reference evidence="8" key="1">
    <citation type="submission" date="2019-07" db="EMBL/GenBank/DDBJ databases">
        <authorList>
            <person name="Dittberner H."/>
        </authorList>
    </citation>
    <scope>NUCLEOTIDE SEQUENCE [LARGE SCALE GENOMIC DNA]</scope>
</reference>
<dbReference type="InterPro" id="IPR051863">
    <property type="entry name" value="HIPP"/>
</dbReference>
<evidence type="ECO:0000256" key="2">
    <source>
        <dbReference type="ARBA" id="ARBA00022723"/>
    </source>
</evidence>
<feature type="region of interest" description="Disordered" evidence="6">
    <location>
        <begin position="69"/>
        <end position="112"/>
    </location>
</feature>
<name>A0A565CQ84_9BRAS</name>
<protein>
    <recommendedName>
        <fullName evidence="7">HMA domain-containing protein</fullName>
    </recommendedName>
</protein>
<keyword evidence="9" id="KW-1185">Reference proteome</keyword>
<comment type="similarity">
    <text evidence="5">Belongs to the HIPP family.</text>
</comment>
<dbReference type="InterPro" id="IPR006121">
    <property type="entry name" value="HMA_dom"/>
</dbReference>
<keyword evidence="4" id="KW-0636">Prenylation</keyword>
<dbReference type="PANTHER" id="PTHR45811">
    <property type="entry name" value="COPPER TRANSPORT PROTEIN FAMILY-RELATED"/>
    <property type="match status" value="1"/>
</dbReference>
<evidence type="ECO:0000313" key="9">
    <source>
        <dbReference type="Proteomes" id="UP000489600"/>
    </source>
</evidence>
<comment type="caution">
    <text evidence="8">The sequence shown here is derived from an EMBL/GenBank/DDBJ whole genome shotgun (WGS) entry which is preliminary data.</text>
</comment>
<evidence type="ECO:0000259" key="7">
    <source>
        <dbReference type="PROSITE" id="PS50846"/>
    </source>
</evidence>
<keyword evidence="1" id="KW-0488">Methylation</keyword>
<evidence type="ECO:0000256" key="6">
    <source>
        <dbReference type="SAM" id="MobiDB-lite"/>
    </source>
</evidence>
<feature type="domain" description="HMA" evidence="7">
    <location>
        <begin position="2"/>
        <end position="68"/>
    </location>
</feature>
<dbReference type="PROSITE" id="PS50846">
    <property type="entry name" value="HMA_2"/>
    <property type="match status" value="1"/>
</dbReference>
<dbReference type="Gene3D" id="3.30.70.100">
    <property type="match status" value="1"/>
</dbReference>
<dbReference type="PANTHER" id="PTHR45811:SF16">
    <property type="entry name" value="COPPER TRANSPORT PROTEIN FAMILY-RELATED"/>
    <property type="match status" value="1"/>
</dbReference>
<gene>
    <name evidence="8" type="ORF">ANE_LOCUS26185</name>
</gene>
<keyword evidence="2" id="KW-0479">Metal-binding</keyword>
<keyword evidence="3" id="KW-0449">Lipoprotein</keyword>
<dbReference type="GO" id="GO:0046872">
    <property type="term" value="F:metal ion binding"/>
    <property type="evidence" value="ECO:0007669"/>
    <property type="project" value="UniProtKB-KW"/>
</dbReference>
<dbReference type="AlphaFoldDB" id="A0A565CQ84"/>
<evidence type="ECO:0000256" key="1">
    <source>
        <dbReference type="ARBA" id="ARBA00022481"/>
    </source>
</evidence>
<dbReference type="EMBL" id="CABITT030000008">
    <property type="protein sequence ID" value="VVB15741.1"/>
    <property type="molecule type" value="Genomic_DNA"/>
</dbReference>
<sequence>MQEKVVFQLEMIDQRTKQKAMKVVCEFPGVTVIDVKEKGKLKVTGDFDKFVMTKKLKKICDYVDIIAVGPDGKPDQIQNPVKKPEPKVTRPTTSYPRRKPGPSQNSDACIIL</sequence>
<accession>A0A565CQ84</accession>
<feature type="compositionally biased region" description="Polar residues" evidence="6">
    <location>
        <begin position="102"/>
        <end position="112"/>
    </location>
</feature>
<dbReference type="OrthoDB" id="1923658at2759"/>
<dbReference type="Proteomes" id="UP000489600">
    <property type="component" value="Unassembled WGS sequence"/>
</dbReference>
<evidence type="ECO:0000256" key="4">
    <source>
        <dbReference type="ARBA" id="ARBA00023289"/>
    </source>
</evidence>
<evidence type="ECO:0000256" key="5">
    <source>
        <dbReference type="ARBA" id="ARBA00024045"/>
    </source>
</evidence>
<evidence type="ECO:0000313" key="8">
    <source>
        <dbReference type="EMBL" id="VVB15741.1"/>
    </source>
</evidence>